<keyword evidence="4" id="KW-1185">Reference proteome</keyword>
<organism evidence="2">
    <name type="scientific">Capitella teleta</name>
    <name type="common">Polychaete worm</name>
    <dbReference type="NCBI Taxonomy" id="283909"/>
    <lineage>
        <taxon>Eukaryota</taxon>
        <taxon>Metazoa</taxon>
        <taxon>Spiralia</taxon>
        <taxon>Lophotrochozoa</taxon>
        <taxon>Annelida</taxon>
        <taxon>Polychaeta</taxon>
        <taxon>Sedentaria</taxon>
        <taxon>Scolecida</taxon>
        <taxon>Capitellidae</taxon>
        <taxon>Capitella</taxon>
    </lineage>
</organism>
<dbReference type="EMBL" id="KB293863">
    <property type="protein sequence ID" value="ELU15318.1"/>
    <property type="molecule type" value="Genomic_DNA"/>
</dbReference>
<sequence length="125" mass="14377">MALFTRTLSTIFIGIILCVSLFSGVHYMWTSTLRKDALLGNVETPENPLPLQGRHVPRDMMPMDPRIAERFAALTRSKTEQDDPEVVQFIRDAIIEDRRPFLPKMSYNLYQTPQAVEVEKILKAK</sequence>
<evidence type="ECO:0000313" key="2">
    <source>
        <dbReference type="EMBL" id="ELU15318.1"/>
    </source>
</evidence>
<gene>
    <name evidence="2" type="ORF">CAPTEDRAFT_214214</name>
</gene>
<feature type="transmembrane region" description="Helical" evidence="1">
    <location>
        <begin position="7"/>
        <end position="29"/>
    </location>
</feature>
<accession>R7V8Z6</accession>
<proteinExistence type="predicted"/>
<dbReference type="EnsemblMetazoa" id="CapteT214214">
    <property type="protein sequence ID" value="CapteP214214"/>
    <property type="gene ID" value="CapteG214214"/>
</dbReference>
<reference evidence="2 4" key="2">
    <citation type="journal article" date="2013" name="Nature">
        <title>Insights into bilaterian evolution from three spiralian genomes.</title>
        <authorList>
            <person name="Simakov O."/>
            <person name="Marletaz F."/>
            <person name="Cho S.J."/>
            <person name="Edsinger-Gonzales E."/>
            <person name="Havlak P."/>
            <person name="Hellsten U."/>
            <person name="Kuo D.H."/>
            <person name="Larsson T."/>
            <person name="Lv J."/>
            <person name="Arendt D."/>
            <person name="Savage R."/>
            <person name="Osoegawa K."/>
            <person name="de Jong P."/>
            <person name="Grimwood J."/>
            <person name="Chapman J.A."/>
            <person name="Shapiro H."/>
            <person name="Aerts A."/>
            <person name="Otillar R.P."/>
            <person name="Terry A.Y."/>
            <person name="Boore J.L."/>
            <person name="Grigoriev I.V."/>
            <person name="Lindberg D.R."/>
            <person name="Seaver E.C."/>
            <person name="Weisblat D.A."/>
            <person name="Putnam N.H."/>
            <person name="Rokhsar D.S."/>
        </authorList>
    </citation>
    <scope>NUCLEOTIDE SEQUENCE</scope>
    <source>
        <strain evidence="2 4">I ESC-2004</strain>
    </source>
</reference>
<keyword evidence="1" id="KW-0812">Transmembrane</keyword>
<reference evidence="3" key="3">
    <citation type="submission" date="2015-06" db="UniProtKB">
        <authorList>
            <consortium name="EnsemblMetazoa"/>
        </authorList>
    </citation>
    <scope>IDENTIFICATION</scope>
</reference>
<dbReference type="HOGENOM" id="CLU_1998178_0_0_1"/>
<evidence type="ECO:0000313" key="4">
    <source>
        <dbReference type="Proteomes" id="UP000014760"/>
    </source>
</evidence>
<evidence type="ECO:0000313" key="3">
    <source>
        <dbReference type="EnsemblMetazoa" id="CapteP214214"/>
    </source>
</evidence>
<feature type="non-terminal residue" evidence="2">
    <location>
        <position position="125"/>
    </location>
</feature>
<name>R7V8Z6_CAPTE</name>
<keyword evidence="1" id="KW-1133">Transmembrane helix</keyword>
<evidence type="ECO:0000256" key="1">
    <source>
        <dbReference type="SAM" id="Phobius"/>
    </source>
</evidence>
<reference evidence="4" key="1">
    <citation type="submission" date="2012-12" db="EMBL/GenBank/DDBJ databases">
        <authorList>
            <person name="Hellsten U."/>
            <person name="Grimwood J."/>
            <person name="Chapman J.A."/>
            <person name="Shapiro H."/>
            <person name="Aerts A."/>
            <person name="Otillar R.P."/>
            <person name="Terry A.Y."/>
            <person name="Boore J.L."/>
            <person name="Simakov O."/>
            <person name="Marletaz F."/>
            <person name="Cho S.-J."/>
            <person name="Edsinger-Gonzales E."/>
            <person name="Havlak P."/>
            <person name="Kuo D.-H."/>
            <person name="Larsson T."/>
            <person name="Lv J."/>
            <person name="Arendt D."/>
            <person name="Savage R."/>
            <person name="Osoegawa K."/>
            <person name="de Jong P."/>
            <person name="Lindberg D.R."/>
            <person name="Seaver E.C."/>
            <person name="Weisblat D.A."/>
            <person name="Putnam N.H."/>
            <person name="Grigoriev I.V."/>
            <person name="Rokhsar D.S."/>
        </authorList>
    </citation>
    <scope>NUCLEOTIDE SEQUENCE</scope>
    <source>
        <strain evidence="4">I ESC-2004</strain>
    </source>
</reference>
<dbReference type="Proteomes" id="UP000014760">
    <property type="component" value="Unassembled WGS sequence"/>
</dbReference>
<dbReference type="AlphaFoldDB" id="R7V8Z6"/>
<protein>
    <submittedName>
        <fullName evidence="2 3">Uncharacterized protein</fullName>
    </submittedName>
</protein>
<keyword evidence="1" id="KW-0472">Membrane</keyword>
<dbReference type="EMBL" id="AMQN01037880">
    <property type="status" value="NOT_ANNOTATED_CDS"/>
    <property type="molecule type" value="Genomic_DNA"/>
</dbReference>